<keyword evidence="5 9" id="KW-0865">Zymogen</keyword>
<comment type="function">
    <text evidence="9">Catalyzes the pyruvoyl-dependent decarboxylation of aspartate to produce beta-alanine.</text>
</comment>
<evidence type="ECO:0000256" key="8">
    <source>
        <dbReference type="ARBA" id="ARBA00023317"/>
    </source>
</evidence>
<organism evidence="10 11">
    <name type="scientific">Candidatus Staskawiczbacteria bacterium RIFCSPHIGHO2_02_FULL_42_22</name>
    <dbReference type="NCBI Taxonomy" id="1802207"/>
    <lineage>
        <taxon>Bacteria</taxon>
        <taxon>Candidatus Staskawicziibacteriota</taxon>
    </lineage>
</organism>
<evidence type="ECO:0000313" key="10">
    <source>
        <dbReference type="EMBL" id="OGZ67863.1"/>
    </source>
</evidence>
<protein>
    <recommendedName>
        <fullName evidence="9">Aspartate 1-decarboxylase</fullName>
        <ecNumber evidence="9">4.1.1.11</ecNumber>
    </recommendedName>
    <alternativeName>
        <fullName evidence="9">Aspartate alpha-decarboxylase</fullName>
    </alternativeName>
    <component>
        <recommendedName>
            <fullName evidence="9">Aspartate 1-decarboxylase beta chain</fullName>
        </recommendedName>
    </component>
    <component>
        <recommendedName>
            <fullName evidence="9">Aspartate 1-decarboxylase alpha chain</fullName>
        </recommendedName>
    </component>
</protein>
<dbReference type="Pfam" id="PF02261">
    <property type="entry name" value="Asp_decarbox"/>
    <property type="match status" value="1"/>
</dbReference>
<evidence type="ECO:0000313" key="11">
    <source>
        <dbReference type="Proteomes" id="UP000178820"/>
    </source>
</evidence>
<comment type="PTM">
    <text evidence="9">Is synthesized initially as an inactive proenzyme, which is activated by self-cleavage at a specific serine bond to produce a beta-subunit with a hydroxyl group at its C-terminus and an alpha-subunit with a pyruvoyl group at its N-terminus.</text>
</comment>
<comment type="pathway">
    <text evidence="9">Cofactor biosynthesis; (R)-pantothenate biosynthesis; beta-alanine from L-aspartate: step 1/1.</text>
</comment>
<dbReference type="HAMAP" id="MF_00446">
    <property type="entry name" value="PanD"/>
    <property type="match status" value="1"/>
</dbReference>
<evidence type="ECO:0000256" key="3">
    <source>
        <dbReference type="ARBA" id="ARBA00022793"/>
    </source>
</evidence>
<dbReference type="NCBIfam" id="TIGR00223">
    <property type="entry name" value="panD"/>
    <property type="match status" value="1"/>
</dbReference>
<dbReference type="GO" id="GO:0005829">
    <property type="term" value="C:cytosol"/>
    <property type="evidence" value="ECO:0007669"/>
    <property type="project" value="TreeGrafter"/>
</dbReference>
<proteinExistence type="inferred from homology"/>
<evidence type="ECO:0000256" key="5">
    <source>
        <dbReference type="ARBA" id="ARBA00023145"/>
    </source>
</evidence>
<keyword evidence="4 9" id="KW-0068">Autocatalytic cleavage</keyword>
<evidence type="ECO:0000256" key="1">
    <source>
        <dbReference type="ARBA" id="ARBA00022490"/>
    </source>
</evidence>
<dbReference type="EMBL" id="MHOT01000029">
    <property type="protein sequence ID" value="OGZ67863.1"/>
    <property type="molecule type" value="Genomic_DNA"/>
</dbReference>
<dbReference type="EC" id="4.1.1.11" evidence="9"/>
<dbReference type="InterPro" id="IPR009010">
    <property type="entry name" value="Asp_de-COase-like_dom_sf"/>
</dbReference>
<keyword evidence="6 9" id="KW-0456">Lyase</keyword>
<dbReference type="InterPro" id="IPR003190">
    <property type="entry name" value="Asp_decarbox"/>
</dbReference>
<comment type="caution">
    <text evidence="10">The sequence shown here is derived from an EMBL/GenBank/DDBJ whole genome shotgun (WGS) entry which is preliminary data.</text>
</comment>
<comment type="similarity">
    <text evidence="9">Belongs to the PanD family.</text>
</comment>
<comment type="caution">
    <text evidence="9">Lacks conserved residue(s) required for the propagation of feature annotation.</text>
</comment>
<feature type="chain" id="PRO_5023487477" description="Aspartate 1-decarboxylase beta chain" evidence="9">
    <location>
        <begin position="1"/>
        <end position="24"/>
    </location>
</feature>
<dbReference type="SUPFAM" id="SSF50692">
    <property type="entry name" value="ADC-like"/>
    <property type="match status" value="1"/>
</dbReference>
<dbReference type="Gene3D" id="2.40.40.20">
    <property type="match status" value="1"/>
</dbReference>
<comment type="catalytic activity">
    <reaction evidence="9">
        <text>L-aspartate + H(+) = beta-alanine + CO2</text>
        <dbReference type="Rhea" id="RHEA:19497"/>
        <dbReference type="ChEBI" id="CHEBI:15378"/>
        <dbReference type="ChEBI" id="CHEBI:16526"/>
        <dbReference type="ChEBI" id="CHEBI:29991"/>
        <dbReference type="ChEBI" id="CHEBI:57966"/>
        <dbReference type="EC" id="4.1.1.11"/>
    </reaction>
</comment>
<dbReference type="Proteomes" id="UP000178820">
    <property type="component" value="Unassembled WGS sequence"/>
</dbReference>
<keyword evidence="7 9" id="KW-0704">Schiff base</keyword>
<keyword evidence="8 9" id="KW-0670">Pyruvate</keyword>
<comment type="cofactor">
    <cofactor evidence="9">
        <name>pyruvate</name>
        <dbReference type="ChEBI" id="CHEBI:15361"/>
    </cofactor>
    <text evidence="9">Binds 1 pyruvoyl group covalently per subunit.</text>
</comment>
<dbReference type="UniPathway" id="UPA00028">
    <property type="reaction ID" value="UER00002"/>
</dbReference>
<feature type="modified residue" description="Pyruvic acid (Ser)" evidence="9">
    <location>
        <position position="25"/>
    </location>
</feature>
<sequence length="122" mass="13243">MMLTFCSGKIHRATVTGADLNYVGSVTIDETLVNAAGLFAGQLVKINNLRNGISWETYIVKGEAGKGEIILNGPPAHHFQKDDMVIILGYVLVDEKEVKDNKPTVVFVDGKNVITEVKKGTL</sequence>
<evidence type="ECO:0000256" key="4">
    <source>
        <dbReference type="ARBA" id="ARBA00022813"/>
    </source>
</evidence>
<keyword evidence="1 9" id="KW-0963">Cytoplasm</keyword>
<evidence type="ECO:0000256" key="6">
    <source>
        <dbReference type="ARBA" id="ARBA00023239"/>
    </source>
</evidence>
<dbReference type="PANTHER" id="PTHR21012:SF0">
    <property type="entry name" value="ASPARTATE 1-DECARBOXYLASE"/>
    <property type="match status" value="1"/>
</dbReference>
<dbReference type="STRING" id="1802207.A3D44_02525"/>
<gene>
    <name evidence="9" type="primary">panD</name>
    <name evidence="10" type="ORF">A3D44_02525</name>
</gene>
<reference evidence="10 11" key="1">
    <citation type="journal article" date="2016" name="Nat. Commun.">
        <title>Thousands of microbial genomes shed light on interconnected biogeochemical processes in an aquifer system.</title>
        <authorList>
            <person name="Anantharaman K."/>
            <person name="Brown C.T."/>
            <person name="Hug L.A."/>
            <person name="Sharon I."/>
            <person name="Castelle C.J."/>
            <person name="Probst A.J."/>
            <person name="Thomas B.C."/>
            <person name="Singh A."/>
            <person name="Wilkins M.J."/>
            <person name="Karaoz U."/>
            <person name="Brodie E.L."/>
            <person name="Williams K.H."/>
            <person name="Hubbard S.S."/>
            <person name="Banfield J.F."/>
        </authorList>
    </citation>
    <scope>NUCLEOTIDE SEQUENCE [LARGE SCALE GENOMIC DNA]</scope>
</reference>
<keyword evidence="3 9" id="KW-0210">Decarboxylase</keyword>
<keyword evidence="2 9" id="KW-0566">Pantothenate biosynthesis</keyword>
<feature type="active site" description="Proton donor" evidence="9">
    <location>
        <position position="58"/>
    </location>
</feature>
<dbReference type="PANTHER" id="PTHR21012">
    <property type="entry name" value="ASPARTATE 1-DECARBOXYLASE"/>
    <property type="match status" value="1"/>
</dbReference>
<dbReference type="GO" id="GO:0015940">
    <property type="term" value="P:pantothenate biosynthetic process"/>
    <property type="evidence" value="ECO:0007669"/>
    <property type="project" value="UniProtKB-UniRule"/>
</dbReference>
<dbReference type="GO" id="GO:0006523">
    <property type="term" value="P:alanine biosynthetic process"/>
    <property type="evidence" value="ECO:0007669"/>
    <property type="project" value="InterPro"/>
</dbReference>
<evidence type="ECO:0000256" key="7">
    <source>
        <dbReference type="ARBA" id="ARBA00023270"/>
    </source>
</evidence>
<name>A0A1G2HZE5_9BACT</name>
<feature type="binding site" evidence="9">
    <location>
        <position position="57"/>
    </location>
    <ligand>
        <name>substrate</name>
    </ligand>
</feature>
<dbReference type="GO" id="GO:0004068">
    <property type="term" value="F:aspartate 1-decarboxylase activity"/>
    <property type="evidence" value="ECO:0007669"/>
    <property type="project" value="UniProtKB-UniRule"/>
</dbReference>
<dbReference type="AlphaFoldDB" id="A0A1G2HZE5"/>
<feature type="active site" description="Schiff-base intermediate with substrate; via pyruvic acid" evidence="9">
    <location>
        <position position="25"/>
    </location>
</feature>
<evidence type="ECO:0000256" key="2">
    <source>
        <dbReference type="ARBA" id="ARBA00022655"/>
    </source>
</evidence>
<accession>A0A1G2HZE5</accession>
<feature type="chain" id="PRO_5023487476" description="Aspartate 1-decarboxylase alpha chain" evidence="9">
    <location>
        <begin position="25"/>
        <end position="122"/>
    </location>
</feature>
<comment type="subunit">
    <text evidence="9">Heterooctamer of four alpha and four beta subunits.</text>
</comment>
<evidence type="ECO:0000256" key="9">
    <source>
        <dbReference type="HAMAP-Rule" id="MF_00446"/>
    </source>
</evidence>
<comment type="subcellular location">
    <subcellularLocation>
        <location evidence="9">Cytoplasm</location>
    </subcellularLocation>
</comment>